<gene>
    <name evidence="2" type="ORF">AVDCRST_MAG61-2180</name>
</gene>
<feature type="non-terminal residue" evidence="2">
    <location>
        <position position="243"/>
    </location>
</feature>
<feature type="region of interest" description="Disordered" evidence="1">
    <location>
        <begin position="1"/>
        <end position="243"/>
    </location>
</feature>
<organism evidence="2">
    <name type="scientific">uncultured Friedmanniella sp</name>
    <dbReference type="NCBI Taxonomy" id="335381"/>
    <lineage>
        <taxon>Bacteria</taxon>
        <taxon>Bacillati</taxon>
        <taxon>Actinomycetota</taxon>
        <taxon>Actinomycetes</taxon>
        <taxon>Propionibacteriales</taxon>
        <taxon>Nocardioidaceae</taxon>
        <taxon>Friedmanniella</taxon>
        <taxon>environmental samples</taxon>
    </lineage>
</organism>
<feature type="compositionally biased region" description="Low complexity" evidence="1">
    <location>
        <begin position="31"/>
        <end position="43"/>
    </location>
</feature>
<keyword evidence="2" id="KW-0808">Transferase</keyword>
<accession>A0A6J4L262</accession>
<sequence>GAAAGRRERRGRAAPADALDPRRARGPGAPPGSWAGRGTGTARPGRRGRDGLVPARAGGCGLLAPSGDRGGAQLRRTVAAPGPRRQRRLVLAGGHGLGTASTPAGRGAVSRRPGTLEHDLGAGPGHRPVRLGLLLPGPPPRRRGLRPAVAGPVPPRPGSDALARVLCPARPSRPGPQLLRGLRHRPGGPCGRGAGDPAPHPRPRAGAGGEGPGTAGELGGRRTPGRAGGRHPLDREPPAPLRL</sequence>
<name>A0A6J4L262_9ACTN</name>
<dbReference type="EMBL" id="CADCTT010000286">
    <property type="protein sequence ID" value="CAA9319439.1"/>
    <property type="molecule type" value="Genomic_DNA"/>
</dbReference>
<protein>
    <submittedName>
        <fullName evidence="2">Aminoglycoside phosphotransferase</fullName>
    </submittedName>
</protein>
<dbReference type="AlphaFoldDB" id="A0A6J4L262"/>
<evidence type="ECO:0000313" key="2">
    <source>
        <dbReference type="EMBL" id="CAA9319439.1"/>
    </source>
</evidence>
<dbReference type="GO" id="GO:0016740">
    <property type="term" value="F:transferase activity"/>
    <property type="evidence" value="ECO:0007669"/>
    <property type="project" value="UniProtKB-KW"/>
</dbReference>
<proteinExistence type="predicted"/>
<feature type="compositionally biased region" description="Gly residues" evidence="1">
    <location>
        <begin position="206"/>
        <end position="218"/>
    </location>
</feature>
<feature type="non-terminal residue" evidence="2">
    <location>
        <position position="1"/>
    </location>
</feature>
<evidence type="ECO:0000256" key="1">
    <source>
        <dbReference type="SAM" id="MobiDB-lite"/>
    </source>
</evidence>
<reference evidence="2" key="1">
    <citation type="submission" date="2020-02" db="EMBL/GenBank/DDBJ databases">
        <authorList>
            <person name="Meier V. D."/>
        </authorList>
    </citation>
    <scope>NUCLEOTIDE SEQUENCE</scope>
    <source>
        <strain evidence="2">AVDCRST_MAG61</strain>
    </source>
</reference>